<evidence type="ECO:0000256" key="6">
    <source>
        <dbReference type="ARBA" id="ARBA00023002"/>
    </source>
</evidence>
<dbReference type="AlphaFoldDB" id="A0A6A6TWQ5"/>
<feature type="domain" description="Auxiliary Activity family 9 catalytic" evidence="15">
    <location>
        <begin position="6"/>
        <end position="180"/>
    </location>
</feature>
<comment type="similarity">
    <text evidence="12">Belongs to the polysaccharide monooxygenase AA9 family.</text>
</comment>
<dbReference type="GO" id="GO:0005576">
    <property type="term" value="C:extracellular region"/>
    <property type="evidence" value="ECO:0007669"/>
    <property type="project" value="UniProtKB-SubCell"/>
</dbReference>
<dbReference type="OrthoDB" id="4849160at2759"/>
<evidence type="ECO:0000256" key="3">
    <source>
        <dbReference type="ARBA" id="ARBA00022525"/>
    </source>
</evidence>
<dbReference type="InterPro" id="IPR049892">
    <property type="entry name" value="AA9"/>
</dbReference>
<organism evidence="16 17">
    <name type="scientific">Microthyrium microscopicum</name>
    <dbReference type="NCBI Taxonomy" id="703497"/>
    <lineage>
        <taxon>Eukaryota</taxon>
        <taxon>Fungi</taxon>
        <taxon>Dikarya</taxon>
        <taxon>Ascomycota</taxon>
        <taxon>Pezizomycotina</taxon>
        <taxon>Dothideomycetes</taxon>
        <taxon>Dothideomycetes incertae sedis</taxon>
        <taxon>Microthyriales</taxon>
        <taxon>Microthyriaceae</taxon>
        <taxon>Microthyrium</taxon>
    </lineage>
</organism>
<keyword evidence="6" id="KW-0560">Oxidoreductase</keyword>
<name>A0A6A6TWQ5_9PEZI</name>
<keyword evidence="7" id="KW-0186">Copper</keyword>
<comment type="subcellular location">
    <subcellularLocation>
        <location evidence="2">Secreted</location>
    </subcellularLocation>
</comment>
<keyword evidence="3" id="KW-0964">Secreted</keyword>
<evidence type="ECO:0000313" key="17">
    <source>
        <dbReference type="Proteomes" id="UP000799302"/>
    </source>
</evidence>
<proteinExistence type="inferred from homology"/>
<evidence type="ECO:0000256" key="14">
    <source>
        <dbReference type="ARBA" id="ARBA00047174"/>
    </source>
</evidence>
<evidence type="ECO:0000256" key="8">
    <source>
        <dbReference type="ARBA" id="ARBA00023033"/>
    </source>
</evidence>
<evidence type="ECO:0000256" key="7">
    <source>
        <dbReference type="ARBA" id="ARBA00023008"/>
    </source>
</evidence>
<dbReference type="Gene3D" id="2.70.50.70">
    <property type="match status" value="1"/>
</dbReference>
<evidence type="ECO:0000259" key="15">
    <source>
        <dbReference type="Pfam" id="PF03443"/>
    </source>
</evidence>
<protein>
    <recommendedName>
        <fullName evidence="14">lytic cellulose monooxygenase (C4-dehydrogenating)</fullName>
        <ecNumber evidence="14">1.14.99.56</ecNumber>
    </recommendedName>
</protein>
<dbReference type="Proteomes" id="UP000799302">
    <property type="component" value="Unassembled WGS sequence"/>
</dbReference>
<dbReference type="GO" id="GO:0046872">
    <property type="term" value="F:metal ion binding"/>
    <property type="evidence" value="ECO:0007669"/>
    <property type="project" value="UniProtKB-KW"/>
</dbReference>
<evidence type="ECO:0000256" key="11">
    <source>
        <dbReference type="ARBA" id="ARBA00023326"/>
    </source>
</evidence>
<sequence length="318" mass="34432">MAEGFGPVIDAMSPDISCRNSATAPALKAVARAGAQIEFKWTKWMDSHKGPILTYMGPWDGTQKAQEIPFFKIQQTGYDPKTRTWASDTFMKQNQTWTAQIPSDIEPGLYVLRHELMALHVAEKGSPTSRGTPLSGAQFYPICFSIQVTGDGTVTPDGVKFPGGYKYSDPGLLTNIYNMTGNYSFPGPAVYQGKYDAPQGPAPVVTETGALKPAEVEQLYEDVKARADRYGEFVVTGANNAMLNGGACFHDEVGAAVNPLEKCGGARPYTNFVERLGKLTVDGEALKKELGLGEWLNYKTLNGGRPGPFTLPPNFGTT</sequence>
<comment type="catalytic activity">
    <reaction evidence="13">
        <text>[(1-&gt;4)-beta-D-glucosyl]n+m + reduced acceptor + O2 = 4-dehydro-beta-D-glucosyl-[(1-&gt;4)-beta-D-glucosyl]n-1 + [(1-&gt;4)-beta-D-glucosyl]m + acceptor + H2O.</text>
        <dbReference type="EC" id="1.14.99.56"/>
    </reaction>
</comment>
<dbReference type="InterPro" id="IPR005103">
    <property type="entry name" value="AA9_LPMO"/>
</dbReference>
<dbReference type="Pfam" id="PF03443">
    <property type="entry name" value="AA9"/>
    <property type="match status" value="1"/>
</dbReference>
<reference evidence="16" key="1">
    <citation type="journal article" date="2020" name="Stud. Mycol.">
        <title>101 Dothideomycetes genomes: a test case for predicting lifestyles and emergence of pathogens.</title>
        <authorList>
            <person name="Haridas S."/>
            <person name="Albert R."/>
            <person name="Binder M."/>
            <person name="Bloem J."/>
            <person name="Labutti K."/>
            <person name="Salamov A."/>
            <person name="Andreopoulos B."/>
            <person name="Baker S."/>
            <person name="Barry K."/>
            <person name="Bills G."/>
            <person name="Bluhm B."/>
            <person name="Cannon C."/>
            <person name="Castanera R."/>
            <person name="Culley D."/>
            <person name="Daum C."/>
            <person name="Ezra D."/>
            <person name="Gonzalez J."/>
            <person name="Henrissat B."/>
            <person name="Kuo A."/>
            <person name="Liang C."/>
            <person name="Lipzen A."/>
            <person name="Lutzoni F."/>
            <person name="Magnuson J."/>
            <person name="Mondo S."/>
            <person name="Nolan M."/>
            <person name="Ohm R."/>
            <person name="Pangilinan J."/>
            <person name="Park H.-J."/>
            <person name="Ramirez L."/>
            <person name="Alfaro M."/>
            <person name="Sun H."/>
            <person name="Tritt A."/>
            <person name="Yoshinaga Y."/>
            <person name="Zwiers L.-H."/>
            <person name="Turgeon B."/>
            <person name="Goodwin S."/>
            <person name="Spatafora J."/>
            <person name="Crous P."/>
            <person name="Grigoriev I."/>
        </authorList>
    </citation>
    <scope>NUCLEOTIDE SEQUENCE</scope>
    <source>
        <strain evidence="16">CBS 115976</strain>
    </source>
</reference>
<keyword evidence="8" id="KW-0503">Monooxygenase</keyword>
<dbReference type="CDD" id="cd21175">
    <property type="entry name" value="LPMO_AA9"/>
    <property type="match status" value="1"/>
</dbReference>
<evidence type="ECO:0000256" key="10">
    <source>
        <dbReference type="ARBA" id="ARBA00023277"/>
    </source>
</evidence>
<evidence type="ECO:0000256" key="12">
    <source>
        <dbReference type="ARBA" id="ARBA00044502"/>
    </source>
</evidence>
<evidence type="ECO:0000256" key="4">
    <source>
        <dbReference type="ARBA" id="ARBA00022723"/>
    </source>
</evidence>
<dbReference type="EC" id="1.14.99.56" evidence="14"/>
<dbReference type="EMBL" id="MU004242">
    <property type="protein sequence ID" value="KAF2664489.1"/>
    <property type="molecule type" value="Genomic_DNA"/>
</dbReference>
<dbReference type="PANTHER" id="PTHR33353">
    <property type="entry name" value="PUTATIVE (AFU_ORTHOLOGUE AFUA_1G12560)-RELATED"/>
    <property type="match status" value="1"/>
</dbReference>
<keyword evidence="17" id="KW-1185">Reference proteome</keyword>
<dbReference type="PANTHER" id="PTHR33353:SF6">
    <property type="entry name" value="ENDOGLUCANASE IV"/>
    <property type="match status" value="1"/>
</dbReference>
<keyword evidence="10" id="KW-0119">Carbohydrate metabolism</keyword>
<keyword evidence="11" id="KW-0624">Polysaccharide degradation</keyword>
<comment type="cofactor">
    <cofactor evidence="1">
        <name>Cu(2+)</name>
        <dbReference type="ChEBI" id="CHEBI:29036"/>
    </cofactor>
</comment>
<accession>A0A6A6TWQ5</accession>
<evidence type="ECO:0000256" key="5">
    <source>
        <dbReference type="ARBA" id="ARBA00023001"/>
    </source>
</evidence>
<evidence type="ECO:0000256" key="13">
    <source>
        <dbReference type="ARBA" id="ARBA00045077"/>
    </source>
</evidence>
<keyword evidence="9" id="KW-1015">Disulfide bond</keyword>
<keyword evidence="5" id="KW-0136">Cellulose degradation</keyword>
<keyword evidence="4" id="KW-0479">Metal-binding</keyword>
<gene>
    <name evidence="16" type="ORF">BT63DRAFT_378963</name>
</gene>
<evidence type="ECO:0000256" key="9">
    <source>
        <dbReference type="ARBA" id="ARBA00023157"/>
    </source>
</evidence>
<evidence type="ECO:0000313" key="16">
    <source>
        <dbReference type="EMBL" id="KAF2664489.1"/>
    </source>
</evidence>
<evidence type="ECO:0000256" key="1">
    <source>
        <dbReference type="ARBA" id="ARBA00001973"/>
    </source>
</evidence>
<dbReference type="GO" id="GO:0004497">
    <property type="term" value="F:monooxygenase activity"/>
    <property type="evidence" value="ECO:0007669"/>
    <property type="project" value="UniProtKB-KW"/>
</dbReference>
<evidence type="ECO:0000256" key="2">
    <source>
        <dbReference type="ARBA" id="ARBA00004613"/>
    </source>
</evidence>
<dbReference type="GO" id="GO:0030245">
    <property type="term" value="P:cellulose catabolic process"/>
    <property type="evidence" value="ECO:0007669"/>
    <property type="project" value="UniProtKB-KW"/>
</dbReference>